<dbReference type="SUPFAM" id="SSF48452">
    <property type="entry name" value="TPR-like"/>
    <property type="match status" value="1"/>
</dbReference>
<dbReference type="PANTHER" id="PTHR46165:SF2">
    <property type="entry name" value="SET AND MYND DOMAIN-CONTAINING PROTEIN 4"/>
    <property type="match status" value="1"/>
</dbReference>
<keyword evidence="1" id="KW-0489">Methyltransferase</keyword>
<dbReference type="GeneID" id="108040820"/>
<dbReference type="Gene3D" id="1.25.40.10">
    <property type="entry name" value="Tetratricopeptide repeat domain"/>
    <property type="match status" value="1"/>
</dbReference>
<evidence type="ECO:0000256" key="2">
    <source>
        <dbReference type="ARBA" id="ARBA00022679"/>
    </source>
</evidence>
<dbReference type="Proteomes" id="UP001652680">
    <property type="component" value="Unassembled WGS sequence"/>
</dbReference>
<dbReference type="Gene3D" id="2.170.270.10">
    <property type="entry name" value="SET domain"/>
    <property type="match status" value="1"/>
</dbReference>
<evidence type="ECO:0000256" key="3">
    <source>
        <dbReference type="ARBA" id="ARBA00022691"/>
    </source>
</evidence>
<dbReference type="PANTHER" id="PTHR46165">
    <property type="entry name" value="SET AND MYND DOMAIN-CONTAINING PROTEIN 4"/>
    <property type="match status" value="1"/>
</dbReference>
<dbReference type="InterPro" id="IPR001214">
    <property type="entry name" value="SET_dom"/>
</dbReference>
<dbReference type="SUPFAM" id="SSF144232">
    <property type="entry name" value="HIT/MYND zinc finger-like"/>
    <property type="match status" value="1"/>
</dbReference>
<dbReference type="SUPFAM" id="SSF82199">
    <property type="entry name" value="SET domain"/>
    <property type="match status" value="1"/>
</dbReference>
<evidence type="ECO:0000313" key="5">
    <source>
        <dbReference type="EnsemblMetazoa" id="XP_016973939.2"/>
    </source>
</evidence>
<feature type="domain" description="SET" evidence="4">
    <location>
        <begin position="210"/>
        <end position="518"/>
    </location>
</feature>
<reference evidence="6" key="1">
    <citation type="journal article" date="2021" name="Elife">
        <title>Highly contiguous assemblies of 101 drosophilid genomes.</title>
        <authorList>
            <person name="Kim B.Y."/>
            <person name="Wang J.R."/>
            <person name="Miller D.E."/>
            <person name="Barmina O."/>
            <person name="Delaney E."/>
            <person name="Thompson A."/>
            <person name="Comeault A.A."/>
            <person name="Peede D."/>
            <person name="D'Agostino E.R."/>
            <person name="Pelaez J."/>
            <person name="Aguilar J.M."/>
            <person name="Haji D."/>
            <person name="Matsunaga T."/>
            <person name="Armstrong E.E."/>
            <person name="Zych M."/>
            <person name="Ogawa Y."/>
            <person name="Stamenkovic-Radak M."/>
            <person name="Jelic M."/>
            <person name="Veselinovic M.S."/>
            <person name="Tanaskovic M."/>
            <person name="Eric P."/>
            <person name="Gao J.J."/>
            <person name="Katoh T.K."/>
            <person name="Toda M.J."/>
            <person name="Watabe H."/>
            <person name="Watada M."/>
            <person name="Davis J.S."/>
            <person name="Moyle L.C."/>
            <person name="Manoli G."/>
            <person name="Bertolini E."/>
            <person name="Kostal V."/>
            <person name="Hawley R.S."/>
            <person name="Takahashi A."/>
            <person name="Jones C.D."/>
            <person name="Price D.K."/>
            <person name="Whiteman N."/>
            <person name="Kopp A."/>
            <person name="Matute D.R."/>
            <person name="Petrov D.A."/>
        </authorList>
    </citation>
    <scope>NUCLEOTIDE SEQUENCE [LARGE SCALE GENOMIC DNA]</scope>
</reference>
<dbReference type="Pfam" id="PF00856">
    <property type="entry name" value="SET"/>
    <property type="match status" value="1"/>
</dbReference>
<keyword evidence="2" id="KW-0808">Transferase</keyword>
<organism evidence="5 6">
    <name type="scientific">Drosophila rhopaloa</name>
    <name type="common">Fruit fly</name>
    <dbReference type="NCBI Taxonomy" id="1041015"/>
    <lineage>
        <taxon>Eukaryota</taxon>
        <taxon>Metazoa</taxon>
        <taxon>Ecdysozoa</taxon>
        <taxon>Arthropoda</taxon>
        <taxon>Hexapoda</taxon>
        <taxon>Insecta</taxon>
        <taxon>Pterygota</taxon>
        <taxon>Neoptera</taxon>
        <taxon>Endopterygota</taxon>
        <taxon>Diptera</taxon>
        <taxon>Brachycera</taxon>
        <taxon>Muscomorpha</taxon>
        <taxon>Ephydroidea</taxon>
        <taxon>Drosophilidae</taxon>
        <taxon>Drosophila</taxon>
        <taxon>Sophophora</taxon>
    </lineage>
</organism>
<name>A0ABM5H3J2_DRORH</name>
<dbReference type="PROSITE" id="PS50280">
    <property type="entry name" value="SET"/>
    <property type="match status" value="1"/>
</dbReference>
<proteinExistence type="predicted"/>
<dbReference type="InterPro" id="IPR052097">
    <property type="entry name" value="SET-MYND_domain_protein"/>
</dbReference>
<evidence type="ECO:0000256" key="1">
    <source>
        <dbReference type="ARBA" id="ARBA00022603"/>
    </source>
</evidence>
<protein>
    <recommendedName>
        <fullName evidence="4">SET domain-containing protein</fullName>
    </recommendedName>
</protein>
<keyword evidence="6" id="KW-1185">Reference proteome</keyword>
<reference evidence="5" key="2">
    <citation type="submission" date="2025-05" db="UniProtKB">
        <authorList>
            <consortium name="EnsemblMetazoa"/>
        </authorList>
    </citation>
    <scope>IDENTIFICATION</scope>
</reference>
<accession>A0ABM5H3J2</accession>
<dbReference type="InterPro" id="IPR011990">
    <property type="entry name" value="TPR-like_helical_dom_sf"/>
</dbReference>
<dbReference type="EnsemblMetazoa" id="XM_017118450.2">
    <property type="protein sequence ID" value="XP_016973939.2"/>
    <property type="gene ID" value="LOC108040820"/>
</dbReference>
<dbReference type="InterPro" id="IPR046341">
    <property type="entry name" value="SET_dom_sf"/>
</dbReference>
<evidence type="ECO:0000259" key="4">
    <source>
        <dbReference type="PROSITE" id="PS50280"/>
    </source>
</evidence>
<dbReference type="RefSeq" id="XP_016973939.2">
    <property type="nucleotide sequence ID" value="XM_017118450.2"/>
</dbReference>
<keyword evidence="3" id="KW-0949">S-adenosyl-L-methionine</keyword>
<evidence type="ECO:0000313" key="6">
    <source>
        <dbReference type="Proteomes" id="UP001652680"/>
    </source>
</evidence>
<sequence length="751" mass="86981">MDRLARVFSQQDEFIVLDGGFRDEYETFKSLDSLPAEKLQRFQQLTVKLLEDLEQPHDREKCAETSRNLREEGNNMFRGSHDSERVLKACRLYTGAVFEAEDAKDELALAFANRGMALQEYGFFREAYDDCANALECGYPERLRHKVIMRQAHCAWKLQKIESLEEHLSCLEQQQLNETFLLQLEDLKEKLQLLKNQPKGQETQKGDDSRVLEEITTDPGQRGRYMVAKETINQGKIIFSERASCFVPLEQRLICQQCAASLMSAPIPCCKCHQRVVYCSRKCRQAHSAIHKYECAAYQRDLLKLLGVSHLALRLVLAYMPQMMPQLQDSTSAQEIWDKIINLAKTSDTGETAPEFLQSLRMVSHLEQASQAELVYHILCANLLQFYLKEHTMFFDQFRSASASTQEWQLITSALILRSAGQLLSNGHVGDALLPVGLEPNEFALLQPDMWQKPRHLKIGQLHNLAHSELITAINLPYLSLCNHACAPSIRTKFDGCSVVNYAAKDILAGEEIFNCYTRDYRNSLKLQRSEPLKEVYKFQCNCDKCTRTDPDQDYLSFHRYRCEKTNCRQKFLPDVEIQRNNLSWWLPSNADNPIICTVCKERQEFPWYNEFLDLIESFADSSQRHALFKAFDDLDKWLVDHHSLKRNLAEELITVCFVEIDEGTLLDEVEYENLARIIRKQLDGTAAQCGDTSMEYITQMTYLWDLIALKKCQSSKKEHLQLKGKLEYLASEHREVFLNYYNDFIEQQCK</sequence>